<sequence length="142" mass="15603">MIFFCRFGHTGIAAQRLKQKVLCTQCGKPLGKGRIDLCRRERLGVRGRSKIGKHGSAGLCSGLCSQFPAFVRHGLPHGVLRCCHARQAEGVGLDRIGTRFQIRAVHGQNAVRVQQVCLLTFLPGLCLIICTHAAIEQQRALF</sequence>
<dbReference type="AlphaFoldDB" id="A0AB35Y0A3"/>
<evidence type="ECO:0000313" key="2">
    <source>
        <dbReference type="Proteomes" id="UP001379600"/>
    </source>
</evidence>
<protein>
    <submittedName>
        <fullName evidence="1">Uncharacterized protein</fullName>
    </submittedName>
</protein>
<accession>A0AB35Y0A3</accession>
<name>A0AB35Y0A3_9FIRM</name>
<keyword evidence="2" id="KW-1185">Reference proteome</keyword>
<dbReference type="Proteomes" id="UP001379600">
    <property type="component" value="Unassembled WGS sequence"/>
</dbReference>
<reference evidence="1 2" key="1">
    <citation type="submission" date="2024-03" db="EMBL/GenBank/DDBJ databases">
        <authorList>
            <person name="Plomp N."/>
            <person name="Harmsen H.J."/>
        </authorList>
    </citation>
    <scope>NUCLEOTIDE SEQUENCE [LARGE SCALE GENOMIC DNA]</scope>
    <source>
        <strain evidence="1 2">HTF-76H</strain>
    </source>
</reference>
<evidence type="ECO:0000313" key="1">
    <source>
        <dbReference type="EMBL" id="MEJ3691261.1"/>
    </source>
</evidence>
<dbReference type="EMBL" id="JBBFKC010000007">
    <property type="protein sequence ID" value="MEJ3691261.1"/>
    <property type="molecule type" value="Genomic_DNA"/>
</dbReference>
<comment type="caution">
    <text evidence="1">The sequence shown here is derived from an EMBL/GenBank/DDBJ whole genome shotgun (WGS) entry which is preliminary data.</text>
</comment>
<gene>
    <name evidence="1" type="ORF">WF787_08490</name>
</gene>
<proteinExistence type="predicted"/>
<organism evidence="1 2">
    <name type="scientific">Faecalibacterium taiwanense</name>
    <dbReference type="NCBI Taxonomy" id="3030638"/>
    <lineage>
        <taxon>Bacteria</taxon>
        <taxon>Bacillati</taxon>
        <taxon>Bacillota</taxon>
        <taxon>Clostridia</taxon>
        <taxon>Eubacteriales</taxon>
        <taxon>Oscillospiraceae</taxon>
        <taxon>Faecalibacterium</taxon>
    </lineage>
</organism>